<protein>
    <recommendedName>
        <fullName evidence="1">Peptidase C45 hydrolase domain-containing protein</fullName>
    </recommendedName>
</protein>
<evidence type="ECO:0000313" key="3">
    <source>
        <dbReference type="Proteomes" id="UP001140949"/>
    </source>
</evidence>
<comment type="caution">
    <text evidence="2">The sequence shown here is derived from an EMBL/GenBank/DDBJ whole genome shotgun (WGS) entry which is preliminary data.</text>
</comment>
<name>A0AAX6HWV3_IRIPA</name>
<dbReference type="Proteomes" id="UP001140949">
    <property type="component" value="Unassembled WGS sequence"/>
</dbReference>
<dbReference type="Pfam" id="PF03417">
    <property type="entry name" value="AAT"/>
    <property type="match status" value="1"/>
</dbReference>
<dbReference type="AlphaFoldDB" id="A0AAX6HWV3"/>
<proteinExistence type="predicted"/>
<gene>
    <name evidence="2" type="ORF">M6B38_287385</name>
</gene>
<dbReference type="PANTHER" id="PTHR34180">
    <property type="entry name" value="PEPTIDASE C45"/>
    <property type="match status" value="1"/>
</dbReference>
<keyword evidence="3" id="KW-1185">Reference proteome</keyword>
<accession>A0AAX6HWV3</accession>
<sequence>MVELFDVGPCEEAYDMGLLIGRRFSGMIRSRVAADLVLRNQLRPFARTTEAKPLVEALCDANKKRFPRYWDELLGTAEGSGVPALDLILVNFRKEVLPFVPDELVTNIPGEAAEDCSDILVVDDSMAIAVHNEDANVALVGHTYLVRAKLPDGESFTAYTYAGELPSCAFGFNSHGMAFTLNAVPPSTEEIVAGGVGRNFISRDLLEATDLQDALNRVQSSDVSVGHSYNLIDTRSRKILNVETASRNRCSVRNIGVTPFFHANMYLHLQVQQVPNESSIGRQRRAALLSVESREEALRLLGDCEDEQNPIYMTGPTLYTLCTALVDLDEQTLTIFQANPRGREVLLVLPMSKSK</sequence>
<feature type="domain" description="Peptidase C45 hydrolase" evidence="1">
    <location>
        <begin position="125"/>
        <end position="341"/>
    </location>
</feature>
<dbReference type="InterPro" id="IPR047801">
    <property type="entry name" value="Peptidase_C45"/>
</dbReference>
<dbReference type="InterPro" id="IPR047794">
    <property type="entry name" value="C45_proenzyme-like"/>
</dbReference>
<reference evidence="2" key="1">
    <citation type="journal article" date="2023" name="GigaByte">
        <title>Genome assembly of the bearded iris, Iris pallida Lam.</title>
        <authorList>
            <person name="Bruccoleri R.E."/>
            <person name="Oakeley E.J."/>
            <person name="Faust A.M.E."/>
            <person name="Altorfer M."/>
            <person name="Dessus-Babus S."/>
            <person name="Burckhardt D."/>
            <person name="Oertli M."/>
            <person name="Naumann U."/>
            <person name="Petersen F."/>
            <person name="Wong J."/>
        </authorList>
    </citation>
    <scope>NUCLEOTIDE SEQUENCE</scope>
    <source>
        <strain evidence="2">GSM-AAB239-AS_SAM_17_03QT</strain>
    </source>
</reference>
<reference evidence="2" key="2">
    <citation type="submission" date="2023-04" db="EMBL/GenBank/DDBJ databases">
        <authorList>
            <person name="Bruccoleri R.E."/>
            <person name="Oakeley E.J."/>
            <person name="Faust A.-M."/>
            <person name="Dessus-Babus S."/>
            <person name="Altorfer M."/>
            <person name="Burckhardt D."/>
            <person name="Oertli M."/>
            <person name="Naumann U."/>
            <person name="Petersen F."/>
            <person name="Wong J."/>
        </authorList>
    </citation>
    <scope>NUCLEOTIDE SEQUENCE</scope>
    <source>
        <strain evidence="2">GSM-AAB239-AS_SAM_17_03QT</strain>
        <tissue evidence="2">Leaf</tissue>
    </source>
</reference>
<evidence type="ECO:0000313" key="2">
    <source>
        <dbReference type="EMBL" id="KAJ6845526.1"/>
    </source>
</evidence>
<dbReference type="InterPro" id="IPR005079">
    <property type="entry name" value="Peptidase_C45_hydrolase"/>
</dbReference>
<dbReference type="PANTHER" id="PTHR34180:SF1">
    <property type="entry name" value="BETA-ALANYL-DOPAMINE_CARCININE HYDROLASE"/>
    <property type="match status" value="1"/>
</dbReference>
<evidence type="ECO:0000259" key="1">
    <source>
        <dbReference type="Pfam" id="PF03417"/>
    </source>
</evidence>
<dbReference type="Gene3D" id="3.60.60.10">
    <property type="entry name" value="Penicillin V Acylase, Chain A"/>
    <property type="match status" value="1"/>
</dbReference>
<organism evidence="2 3">
    <name type="scientific">Iris pallida</name>
    <name type="common">Sweet iris</name>
    <dbReference type="NCBI Taxonomy" id="29817"/>
    <lineage>
        <taxon>Eukaryota</taxon>
        <taxon>Viridiplantae</taxon>
        <taxon>Streptophyta</taxon>
        <taxon>Embryophyta</taxon>
        <taxon>Tracheophyta</taxon>
        <taxon>Spermatophyta</taxon>
        <taxon>Magnoliopsida</taxon>
        <taxon>Liliopsida</taxon>
        <taxon>Asparagales</taxon>
        <taxon>Iridaceae</taxon>
        <taxon>Iridoideae</taxon>
        <taxon>Irideae</taxon>
        <taxon>Iris</taxon>
    </lineage>
</organism>
<dbReference type="NCBIfam" id="NF040521">
    <property type="entry name" value="C45_proenzyme"/>
    <property type="match status" value="1"/>
</dbReference>
<dbReference type="EMBL" id="JANAVB010006199">
    <property type="protein sequence ID" value="KAJ6845526.1"/>
    <property type="molecule type" value="Genomic_DNA"/>
</dbReference>